<reference evidence="1" key="1">
    <citation type="journal article" date="2015" name="Nature">
        <title>Complex archaea that bridge the gap between prokaryotes and eukaryotes.</title>
        <authorList>
            <person name="Spang A."/>
            <person name="Saw J.H."/>
            <person name="Jorgensen S.L."/>
            <person name="Zaremba-Niedzwiedzka K."/>
            <person name="Martijn J."/>
            <person name="Lind A.E."/>
            <person name="van Eijk R."/>
            <person name="Schleper C."/>
            <person name="Guy L."/>
            <person name="Ettema T.J."/>
        </authorList>
    </citation>
    <scope>NUCLEOTIDE SEQUENCE</scope>
</reference>
<organism evidence="1">
    <name type="scientific">marine sediment metagenome</name>
    <dbReference type="NCBI Taxonomy" id="412755"/>
    <lineage>
        <taxon>unclassified sequences</taxon>
        <taxon>metagenomes</taxon>
        <taxon>ecological metagenomes</taxon>
    </lineage>
</organism>
<dbReference type="AlphaFoldDB" id="A0A0F9D041"/>
<comment type="caution">
    <text evidence="1">The sequence shown here is derived from an EMBL/GenBank/DDBJ whole genome shotgun (WGS) entry which is preliminary data.</text>
</comment>
<dbReference type="EMBL" id="LAZR01030987">
    <property type="protein sequence ID" value="KKL55028.1"/>
    <property type="molecule type" value="Genomic_DNA"/>
</dbReference>
<proteinExistence type="predicted"/>
<evidence type="ECO:0000313" key="1">
    <source>
        <dbReference type="EMBL" id="KKL55028.1"/>
    </source>
</evidence>
<name>A0A0F9D041_9ZZZZ</name>
<gene>
    <name evidence="1" type="ORF">LCGC14_2259500</name>
</gene>
<sequence length="78" mass="9090">MRRIEKLDDLDGERQLSEKRPIRVVTVQLTEEIEIATREGLLRGYPGDWVIEGIEGEIYPCGKDIFEKTYRRVEPTAI</sequence>
<protein>
    <submittedName>
        <fullName evidence="1">Uncharacterized protein</fullName>
    </submittedName>
</protein>
<accession>A0A0F9D041</accession>